<evidence type="ECO:0000313" key="1">
    <source>
        <dbReference type="EMBL" id="KAJ0018249.1"/>
    </source>
</evidence>
<gene>
    <name evidence="1" type="ORF">Pint_11425</name>
</gene>
<organism evidence="1 2">
    <name type="scientific">Pistacia integerrima</name>
    <dbReference type="NCBI Taxonomy" id="434235"/>
    <lineage>
        <taxon>Eukaryota</taxon>
        <taxon>Viridiplantae</taxon>
        <taxon>Streptophyta</taxon>
        <taxon>Embryophyta</taxon>
        <taxon>Tracheophyta</taxon>
        <taxon>Spermatophyta</taxon>
        <taxon>Magnoliopsida</taxon>
        <taxon>eudicotyledons</taxon>
        <taxon>Gunneridae</taxon>
        <taxon>Pentapetalae</taxon>
        <taxon>rosids</taxon>
        <taxon>malvids</taxon>
        <taxon>Sapindales</taxon>
        <taxon>Anacardiaceae</taxon>
        <taxon>Pistacia</taxon>
    </lineage>
</organism>
<dbReference type="Proteomes" id="UP001163603">
    <property type="component" value="Chromosome 12"/>
</dbReference>
<sequence>MTKEELEIKNSEDNTAFFLAAESGIHVKLVKKMCEKNKKLPSIPGKGGRYPIYVAACHGYKEMTEFLDKFKVEGSLEEKDIKELLKNKTLPGKHALFLIF</sequence>
<accession>A0ACC0XIW6</accession>
<proteinExistence type="predicted"/>
<name>A0ACC0XIW6_9ROSI</name>
<evidence type="ECO:0000313" key="2">
    <source>
        <dbReference type="Proteomes" id="UP001163603"/>
    </source>
</evidence>
<reference evidence="2" key="1">
    <citation type="journal article" date="2023" name="G3 (Bethesda)">
        <title>Genome assembly and association tests identify interacting loci associated with vigor, precocity, and sex in interspecific pistachio rootstocks.</title>
        <authorList>
            <person name="Palmer W."/>
            <person name="Jacygrad E."/>
            <person name="Sagayaradj S."/>
            <person name="Cavanaugh K."/>
            <person name="Han R."/>
            <person name="Bertier L."/>
            <person name="Beede B."/>
            <person name="Kafkas S."/>
            <person name="Golino D."/>
            <person name="Preece J."/>
            <person name="Michelmore R."/>
        </authorList>
    </citation>
    <scope>NUCLEOTIDE SEQUENCE [LARGE SCALE GENOMIC DNA]</scope>
</reference>
<protein>
    <submittedName>
        <fullName evidence="1">Uncharacterized protein</fullName>
    </submittedName>
</protein>
<comment type="caution">
    <text evidence="1">The sequence shown here is derived from an EMBL/GenBank/DDBJ whole genome shotgun (WGS) entry which is preliminary data.</text>
</comment>
<dbReference type="EMBL" id="CM047747">
    <property type="protein sequence ID" value="KAJ0018249.1"/>
    <property type="molecule type" value="Genomic_DNA"/>
</dbReference>
<keyword evidence="2" id="KW-1185">Reference proteome</keyword>